<dbReference type="RefSeq" id="WP_119369506.1">
    <property type="nucleotide sequence ID" value="NZ_QWLL01000018.1"/>
</dbReference>
<evidence type="ECO:0000313" key="2">
    <source>
        <dbReference type="EMBL" id="RII78152.1"/>
    </source>
</evidence>
<name>A0A399M8N9_9PSED</name>
<evidence type="ECO:0000313" key="3">
    <source>
        <dbReference type="Proteomes" id="UP000265875"/>
    </source>
</evidence>
<comment type="caution">
    <text evidence="2">The sequence shown here is derived from an EMBL/GenBank/DDBJ whole genome shotgun (WGS) entry which is preliminary data.</text>
</comment>
<dbReference type="InterPro" id="IPR022385">
    <property type="entry name" value="Rhs_assc_core"/>
</dbReference>
<gene>
    <name evidence="2" type="ORF">D0894_09320</name>
</gene>
<proteinExistence type="predicted"/>
<sequence>MRLNSHGTRSPFERNTRNSSVIGNSSALHRLIYTPYGYHVSANTGKGQCKFNGEMQDDLSGNYFLGNGHRIYSPIQMRFISYDQLSPFGRGGLNGYAYCSNDPINFTDPTGRVKFQRTPEPATRSTSWIRTQSNRIYNALTSVARRMRGRRSYPSPFEQTTSSYDTRYLPEYSSTNPPPEYTATLLPDQQTITYPYTTKLRPTPEQAERLRSYLETLQAKENVIKDRINNPGLIAQREINEKLLLKNETRIIAIHSLIGLTLPPTYFEAQRFRQS</sequence>
<protein>
    <submittedName>
        <fullName evidence="2">RHS repeat-associated core domain-containing protein</fullName>
    </submittedName>
</protein>
<dbReference type="NCBIfam" id="TIGR03696">
    <property type="entry name" value="Rhs_assc_core"/>
    <property type="match status" value="1"/>
</dbReference>
<feature type="region of interest" description="Disordered" evidence="1">
    <location>
        <begin position="1"/>
        <end position="20"/>
    </location>
</feature>
<evidence type="ECO:0000256" key="1">
    <source>
        <dbReference type="SAM" id="MobiDB-lite"/>
    </source>
</evidence>
<dbReference type="Gene3D" id="2.180.10.10">
    <property type="entry name" value="RHS repeat-associated core"/>
    <property type="match status" value="1"/>
</dbReference>
<dbReference type="EMBL" id="QWLL01000018">
    <property type="protein sequence ID" value="RII78152.1"/>
    <property type="molecule type" value="Genomic_DNA"/>
</dbReference>
<organism evidence="2 3">
    <name type="scientific">Pseudomonas monteilii</name>
    <dbReference type="NCBI Taxonomy" id="76759"/>
    <lineage>
        <taxon>Bacteria</taxon>
        <taxon>Pseudomonadati</taxon>
        <taxon>Pseudomonadota</taxon>
        <taxon>Gammaproteobacteria</taxon>
        <taxon>Pseudomonadales</taxon>
        <taxon>Pseudomonadaceae</taxon>
        <taxon>Pseudomonas</taxon>
    </lineage>
</organism>
<dbReference type="AlphaFoldDB" id="A0A399M8N9"/>
<dbReference type="Proteomes" id="UP000265875">
    <property type="component" value="Unassembled WGS sequence"/>
</dbReference>
<accession>A0A399M8N9</accession>
<reference evidence="2 3" key="1">
    <citation type="submission" date="2018-08" db="EMBL/GenBank/DDBJ databases">
        <title>Draft genome sequence of the cyanotroph, Pseudomonas monteilii BCN3.</title>
        <authorList>
            <person name="Jones L.B."/>
            <person name="Kunz D.A."/>
        </authorList>
    </citation>
    <scope>NUCLEOTIDE SEQUENCE [LARGE SCALE GENOMIC DNA]</scope>
    <source>
        <strain evidence="2 3">BCN3</strain>
    </source>
</reference>